<dbReference type="GeneID" id="61038012"/>
<proteinExistence type="predicted"/>
<dbReference type="EMBL" id="JAHBFV010000021">
    <property type="protein sequence ID" value="MBZ6016294.1"/>
    <property type="molecule type" value="Genomic_DNA"/>
</dbReference>
<organism evidence="2 4">
    <name type="scientific">Leuconostoc gelidum subsp. gelidum</name>
    <dbReference type="NCBI Taxonomy" id="1607839"/>
    <lineage>
        <taxon>Bacteria</taxon>
        <taxon>Bacillati</taxon>
        <taxon>Bacillota</taxon>
        <taxon>Bacilli</taxon>
        <taxon>Lactobacillales</taxon>
        <taxon>Lactobacillaceae</taxon>
        <taxon>Leuconostoc</taxon>
        <taxon>Leuconostoc gelidum group</taxon>
    </lineage>
</organism>
<dbReference type="InterPro" id="IPR012674">
    <property type="entry name" value="Calycin"/>
</dbReference>
<dbReference type="AlphaFoldDB" id="A0AB35G016"/>
<evidence type="ECO:0000313" key="2">
    <source>
        <dbReference type="EMBL" id="MBZ6016294.1"/>
    </source>
</evidence>
<keyword evidence="3" id="KW-1185">Reference proteome</keyword>
<name>A0AB35G016_LEUGE</name>
<evidence type="ECO:0000313" key="3">
    <source>
        <dbReference type="Proteomes" id="UP000705994"/>
    </source>
</evidence>
<gene>
    <name evidence="2" type="ORF">KII88_07115</name>
    <name evidence="1" type="ORF">KIJ07_09205</name>
</gene>
<accession>A0AB35G016</accession>
<protein>
    <submittedName>
        <fullName evidence="2">DUF1934 domain-containing protein</fullName>
    </submittedName>
</protein>
<evidence type="ECO:0000313" key="4">
    <source>
        <dbReference type="Proteomes" id="UP000727071"/>
    </source>
</evidence>
<evidence type="ECO:0000313" key="1">
    <source>
        <dbReference type="EMBL" id="MBZ6000574.1"/>
    </source>
</evidence>
<dbReference type="Proteomes" id="UP000727071">
    <property type="component" value="Unassembled WGS sequence"/>
</dbReference>
<reference evidence="2 3" key="1">
    <citation type="submission" date="2021-05" db="EMBL/GenBank/DDBJ databases">
        <title>Pangenome of Leuconostoc gelidum warrants species status for Leuconostoc gelidum subsp. gasicomitatum.</title>
        <authorList>
            <person name="Johansson P."/>
            <person name="Sade E."/>
            <person name="Hultman J."/>
            <person name="Auvinen P."/>
            <person name="Bjorkroth J."/>
        </authorList>
    </citation>
    <scope>NUCLEOTIDE SEQUENCE</scope>
    <source>
        <strain evidence="1 3">AMKR21</strain>
        <strain evidence="2">C220d</strain>
    </source>
</reference>
<dbReference type="SUPFAM" id="SSF50814">
    <property type="entry name" value="Lipocalins"/>
    <property type="match status" value="1"/>
</dbReference>
<sequence>MANDNVNIYLKTTINQAGESEVFEFDTTGEVLIKNGEIFLRYIEVIAGQNQTKVLFKIAGDRARLNRSGDASTKLSFSEGKRLPAHYQTPAGQMQLETYTTALSSRLDLIHLSGLATISYDLYANDAIIGQYDILLQFTQKSSKLN</sequence>
<dbReference type="Pfam" id="PF09148">
    <property type="entry name" value="DUF1934"/>
    <property type="match status" value="1"/>
</dbReference>
<dbReference type="Gene3D" id="2.40.128.20">
    <property type="match status" value="1"/>
</dbReference>
<dbReference type="Proteomes" id="UP000705994">
    <property type="component" value="Unassembled WGS sequence"/>
</dbReference>
<dbReference type="EMBL" id="JAHBFX010000009">
    <property type="protein sequence ID" value="MBZ6000574.1"/>
    <property type="molecule type" value="Genomic_DNA"/>
</dbReference>
<dbReference type="InterPro" id="IPR015231">
    <property type="entry name" value="DUF1934"/>
</dbReference>
<dbReference type="RefSeq" id="WP_010016518.1">
    <property type="nucleotide sequence ID" value="NZ_BPKU01000001.1"/>
</dbReference>
<comment type="caution">
    <text evidence="2">The sequence shown here is derived from an EMBL/GenBank/DDBJ whole genome shotgun (WGS) entry which is preliminary data.</text>
</comment>